<dbReference type="RefSeq" id="WP_047762062.1">
    <property type="nucleotide sequence ID" value="NZ_JTDO01000210.1"/>
</dbReference>
<evidence type="ECO:0000313" key="2">
    <source>
        <dbReference type="EMBL" id="KLT71847.1"/>
    </source>
</evidence>
<protein>
    <submittedName>
        <fullName evidence="2">Uncharacterized protein</fullName>
    </submittedName>
</protein>
<feature type="transmembrane region" description="Helical" evidence="1">
    <location>
        <begin position="39"/>
        <end position="59"/>
    </location>
</feature>
<keyword evidence="1" id="KW-1133">Transmembrane helix</keyword>
<keyword evidence="1" id="KW-0472">Membrane</keyword>
<organism evidence="2 3">
    <name type="scientific">Neisseria arctica</name>
    <dbReference type="NCBI Taxonomy" id="1470200"/>
    <lineage>
        <taxon>Bacteria</taxon>
        <taxon>Pseudomonadati</taxon>
        <taxon>Pseudomonadota</taxon>
        <taxon>Betaproteobacteria</taxon>
        <taxon>Neisseriales</taxon>
        <taxon>Neisseriaceae</taxon>
        <taxon>Neisseria</taxon>
    </lineage>
</organism>
<keyword evidence="3" id="KW-1185">Reference proteome</keyword>
<name>A0A0J0YNZ5_9NEIS</name>
<evidence type="ECO:0000313" key="3">
    <source>
        <dbReference type="Proteomes" id="UP000036027"/>
    </source>
</evidence>
<comment type="caution">
    <text evidence="2">The sequence shown here is derived from an EMBL/GenBank/DDBJ whole genome shotgun (WGS) entry which is preliminary data.</text>
</comment>
<keyword evidence="1" id="KW-0812">Transmembrane</keyword>
<dbReference type="Gene3D" id="1.20.210.10">
    <property type="entry name" value="Cytochrome c oxidase-like, subunit I domain"/>
    <property type="match status" value="1"/>
</dbReference>
<feature type="non-terminal residue" evidence="2">
    <location>
        <position position="1"/>
    </location>
</feature>
<gene>
    <name evidence="2" type="ORF">PL75_11450</name>
</gene>
<proteinExistence type="predicted"/>
<accession>A0A0J0YNZ5</accession>
<dbReference type="Proteomes" id="UP000036027">
    <property type="component" value="Unassembled WGS sequence"/>
</dbReference>
<evidence type="ECO:0000256" key="1">
    <source>
        <dbReference type="SAM" id="Phobius"/>
    </source>
</evidence>
<reference evidence="2 3" key="1">
    <citation type="submission" date="2014-11" db="EMBL/GenBank/DDBJ databases">
        <title>Genome of a novel goose pathogen.</title>
        <authorList>
            <person name="Hansen C.M."/>
            <person name="Hueffer K."/>
            <person name="Choi S.C."/>
        </authorList>
    </citation>
    <scope>NUCLEOTIDE SEQUENCE [LARGE SCALE GENOMIC DNA]</scope>
    <source>
        <strain evidence="2 3">KH1503</strain>
    </source>
</reference>
<dbReference type="InterPro" id="IPR036927">
    <property type="entry name" value="Cyt_c_oxase-like_su1_sf"/>
</dbReference>
<dbReference type="AlphaFoldDB" id="A0A0J0YNZ5"/>
<dbReference type="PATRIC" id="fig|1470200.3.peg.1314"/>
<dbReference type="EMBL" id="JTDO01000210">
    <property type="protein sequence ID" value="KLT71847.1"/>
    <property type="molecule type" value="Genomic_DNA"/>
</dbReference>
<sequence>LMVVISLLPIGVIQAHVSISQGLWYARSEWFMQQDLLDTLRWARTIADLIFIGGSIGGSRRNCKIKFIRKQKTM</sequence>